<dbReference type="EMBL" id="JAQIBD010000002">
    <property type="protein sequence ID" value="MDM5271762.1"/>
    <property type="molecule type" value="Genomic_DNA"/>
</dbReference>
<comment type="subcellular location">
    <subcellularLocation>
        <location evidence="1">Membrane</location>
        <topology evidence="1">Multi-pass membrane protein</topology>
    </subcellularLocation>
</comment>
<evidence type="ECO:0000256" key="2">
    <source>
        <dbReference type="ARBA" id="ARBA00009773"/>
    </source>
</evidence>
<keyword evidence="5 6" id="KW-0472">Membrane</keyword>
<dbReference type="PANTHER" id="PTHR21716:SF64">
    <property type="entry name" value="AI-2 TRANSPORT PROTEIN TQSA"/>
    <property type="match status" value="1"/>
</dbReference>
<accession>A0ABT7QY90</accession>
<evidence type="ECO:0000256" key="1">
    <source>
        <dbReference type="ARBA" id="ARBA00004141"/>
    </source>
</evidence>
<keyword evidence="4 6" id="KW-1133">Transmembrane helix</keyword>
<feature type="transmembrane region" description="Helical" evidence="6">
    <location>
        <begin position="286"/>
        <end position="308"/>
    </location>
</feature>
<evidence type="ECO:0000313" key="7">
    <source>
        <dbReference type="EMBL" id="MDM5271762.1"/>
    </source>
</evidence>
<feature type="transmembrane region" description="Helical" evidence="6">
    <location>
        <begin position="142"/>
        <end position="161"/>
    </location>
</feature>
<feature type="transmembrane region" description="Helical" evidence="6">
    <location>
        <begin position="31"/>
        <end position="52"/>
    </location>
</feature>
<evidence type="ECO:0000256" key="3">
    <source>
        <dbReference type="ARBA" id="ARBA00022692"/>
    </source>
</evidence>
<dbReference type="PANTHER" id="PTHR21716">
    <property type="entry name" value="TRANSMEMBRANE PROTEIN"/>
    <property type="match status" value="1"/>
</dbReference>
<protein>
    <submittedName>
        <fullName evidence="7">AI-2E family transporter</fullName>
    </submittedName>
</protein>
<evidence type="ECO:0000256" key="4">
    <source>
        <dbReference type="ARBA" id="ARBA00022989"/>
    </source>
</evidence>
<keyword evidence="8" id="KW-1185">Reference proteome</keyword>
<proteinExistence type="inferred from homology"/>
<name>A0ABT7QY90_9BACT</name>
<comment type="caution">
    <text evidence="7">The sequence shown here is derived from an EMBL/GenBank/DDBJ whole genome shotgun (WGS) entry which is preliminary data.</text>
</comment>
<reference evidence="7" key="1">
    <citation type="submission" date="2023-01" db="EMBL/GenBank/DDBJ databases">
        <title>Sulfurovum sp. zt1-1 genome assembly.</title>
        <authorList>
            <person name="Wang J."/>
        </authorList>
    </citation>
    <scope>NUCLEOTIDE SEQUENCE</scope>
    <source>
        <strain evidence="7">Zt1-1</strain>
    </source>
</reference>
<keyword evidence="3 6" id="KW-0812">Transmembrane</keyword>
<comment type="similarity">
    <text evidence="2">Belongs to the autoinducer-2 exporter (AI-2E) (TC 2.A.86) family.</text>
</comment>
<dbReference type="InterPro" id="IPR002549">
    <property type="entry name" value="AI-2E-like"/>
</dbReference>
<feature type="transmembrane region" description="Helical" evidence="6">
    <location>
        <begin position="219"/>
        <end position="241"/>
    </location>
</feature>
<evidence type="ECO:0000313" key="8">
    <source>
        <dbReference type="Proteomes" id="UP001169069"/>
    </source>
</evidence>
<sequence>MKERSFNIGYIVLIMAAVVIVLAGIKAAAVIIVPFLLAFFLAVILSPFYLWLKSKKINDVFALMIVVSLLIAIVTILFVLVGNSVQDFTNNVPAYEAKLHAELLTLLEKLQTWGIEVPKEDILNLFNMQSVMQYIATTLKSLGSLVTQSFMIILTVVFMLMEISQFSKKLAQTNYNSLEKFIDISNSIKRYLLLKFFISAATGVVITVGLKLFDIHYAVLWGLIALLLNFIPTIGSIIAGVPAVLMAMVQYDISNAVGVAVLYIVVNVVIGSILDPRIMGKGLGLSTLIVFLSLIFWGWLLGPIGMLLSVPLTIMIKIALSTQPNTQWIAIMLGSGEEKVKRS</sequence>
<evidence type="ECO:0000256" key="5">
    <source>
        <dbReference type="ARBA" id="ARBA00023136"/>
    </source>
</evidence>
<organism evidence="7 8">
    <name type="scientific">Sulfurovum zhangzhouensis</name>
    <dbReference type="NCBI Taxonomy" id="3019067"/>
    <lineage>
        <taxon>Bacteria</taxon>
        <taxon>Pseudomonadati</taxon>
        <taxon>Campylobacterota</taxon>
        <taxon>Epsilonproteobacteria</taxon>
        <taxon>Campylobacterales</taxon>
        <taxon>Sulfurovaceae</taxon>
        <taxon>Sulfurovum</taxon>
    </lineage>
</organism>
<gene>
    <name evidence="7" type="ORF">PGH07_06205</name>
</gene>
<feature type="transmembrane region" description="Helical" evidence="6">
    <location>
        <begin position="7"/>
        <end position="25"/>
    </location>
</feature>
<evidence type="ECO:0000256" key="6">
    <source>
        <dbReference type="SAM" id="Phobius"/>
    </source>
</evidence>
<dbReference type="RefSeq" id="WP_289413489.1">
    <property type="nucleotide sequence ID" value="NZ_JAQIBD010000002.1"/>
</dbReference>
<feature type="transmembrane region" description="Helical" evidence="6">
    <location>
        <begin position="192"/>
        <end position="213"/>
    </location>
</feature>
<dbReference type="Pfam" id="PF01594">
    <property type="entry name" value="AI-2E_transport"/>
    <property type="match status" value="1"/>
</dbReference>
<feature type="transmembrane region" description="Helical" evidence="6">
    <location>
        <begin position="253"/>
        <end position="274"/>
    </location>
</feature>
<feature type="transmembrane region" description="Helical" evidence="6">
    <location>
        <begin position="59"/>
        <end position="81"/>
    </location>
</feature>
<dbReference type="Proteomes" id="UP001169069">
    <property type="component" value="Unassembled WGS sequence"/>
</dbReference>